<dbReference type="GO" id="GO:0046872">
    <property type="term" value="F:metal ion binding"/>
    <property type="evidence" value="ECO:0007669"/>
    <property type="project" value="UniProtKB-KW"/>
</dbReference>
<dbReference type="InterPro" id="IPR052355">
    <property type="entry name" value="CENP-V-like"/>
</dbReference>
<evidence type="ECO:0000256" key="3">
    <source>
        <dbReference type="ARBA" id="ARBA00022833"/>
    </source>
</evidence>
<dbReference type="Pfam" id="PF04828">
    <property type="entry name" value="GFA"/>
    <property type="match status" value="1"/>
</dbReference>
<reference evidence="5 6" key="1">
    <citation type="journal article" date="2013" name="Genome Announc.">
        <title>Genome Sequence of the Polycyclic Aromatic Hydrocarbon-Degrading Bacterium Strain Marinobacter nanhaiticus D15-8WT.</title>
        <authorList>
            <person name="Cui Z."/>
            <person name="Gao W."/>
            <person name="Li Q."/>
            <person name="Xu G."/>
            <person name="Zheng L."/>
        </authorList>
    </citation>
    <scope>NUCLEOTIDE SEQUENCE [LARGE SCALE GENOMIC DNA]</scope>
    <source>
        <strain evidence="5 6">D15-8W</strain>
    </source>
</reference>
<evidence type="ECO:0000313" key="5">
    <source>
        <dbReference type="EMBL" id="ENO16354.1"/>
    </source>
</evidence>
<comment type="similarity">
    <text evidence="1">Belongs to the Gfa family.</text>
</comment>
<keyword evidence="2" id="KW-0479">Metal-binding</keyword>
<evidence type="ECO:0000259" key="4">
    <source>
        <dbReference type="PROSITE" id="PS51891"/>
    </source>
</evidence>
<gene>
    <name evidence="5" type="ORF">J057_13406</name>
</gene>
<dbReference type="PATRIC" id="fig|626887.3.peg.2684"/>
<dbReference type="EMBL" id="APLQ01000011">
    <property type="protein sequence ID" value="ENO16354.1"/>
    <property type="molecule type" value="Genomic_DNA"/>
</dbReference>
<dbReference type="InterPro" id="IPR006913">
    <property type="entry name" value="CENP-V/GFA"/>
</dbReference>
<evidence type="ECO:0000256" key="1">
    <source>
        <dbReference type="ARBA" id="ARBA00005495"/>
    </source>
</evidence>
<name>N6W7X0_9GAMM</name>
<evidence type="ECO:0000256" key="2">
    <source>
        <dbReference type="ARBA" id="ARBA00022723"/>
    </source>
</evidence>
<keyword evidence="6" id="KW-1185">Reference proteome</keyword>
<evidence type="ECO:0000313" key="6">
    <source>
        <dbReference type="Proteomes" id="UP000013165"/>
    </source>
</evidence>
<dbReference type="Proteomes" id="UP000013165">
    <property type="component" value="Unassembled WGS sequence"/>
</dbReference>
<dbReference type="HOGENOM" id="CLU_055491_7_4_6"/>
<comment type="caution">
    <text evidence="5">The sequence shown here is derived from an EMBL/GenBank/DDBJ whole genome shotgun (WGS) entry which is preliminary data.</text>
</comment>
<dbReference type="GO" id="GO:0016846">
    <property type="term" value="F:carbon-sulfur lyase activity"/>
    <property type="evidence" value="ECO:0007669"/>
    <property type="project" value="InterPro"/>
</dbReference>
<dbReference type="STRING" id="626887.J057_13406"/>
<dbReference type="PANTHER" id="PTHR28620:SF1">
    <property type="entry name" value="CENP-V_GFA DOMAIN-CONTAINING PROTEIN"/>
    <property type="match status" value="1"/>
</dbReference>
<protein>
    <submittedName>
        <fullName evidence="5">GFA family protein</fullName>
    </submittedName>
</protein>
<dbReference type="RefSeq" id="WP_004580639.1">
    <property type="nucleotide sequence ID" value="NZ_AP028878.1"/>
</dbReference>
<accession>N6W7X0</accession>
<proteinExistence type="inferred from homology"/>
<sequence>MRYEGSCHCGNIAYEVEGDIDSLMACNCSICSRRGYLLWFVPREAVKLKTPENNMSSYTFNTHKIQHNFCPTCGCAPVGFGEDPRGNEVAAINARCIPDLDLGSLQINHFDGRSV</sequence>
<dbReference type="AlphaFoldDB" id="N6W7X0"/>
<keyword evidence="3" id="KW-0862">Zinc</keyword>
<dbReference type="OrthoDB" id="9805575at2"/>
<dbReference type="SUPFAM" id="SSF51316">
    <property type="entry name" value="Mss4-like"/>
    <property type="match status" value="1"/>
</dbReference>
<dbReference type="eggNOG" id="COG3791">
    <property type="taxonomic scope" value="Bacteria"/>
</dbReference>
<organism evidence="5 6">
    <name type="scientific">Marinobacter nanhaiticus D15-8W</name>
    <dbReference type="NCBI Taxonomy" id="626887"/>
    <lineage>
        <taxon>Bacteria</taxon>
        <taxon>Pseudomonadati</taxon>
        <taxon>Pseudomonadota</taxon>
        <taxon>Gammaproteobacteria</taxon>
        <taxon>Pseudomonadales</taxon>
        <taxon>Marinobacteraceae</taxon>
        <taxon>Marinobacter</taxon>
    </lineage>
</organism>
<dbReference type="Gene3D" id="2.170.150.70">
    <property type="match status" value="1"/>
</dbReference>
<feature type="domain" description="CENP-V/GFA" evidence="4">
    <location>
        <begin position="3"/>
        <end position="111"/>
    </location>
</feature>
<dbReference type="PANTHER" id="PTHR28620">
    <property type="entry name" value="CENTROMERE PROTEIN V"/>
    <property type="match status" value="1"/>
</dbReference>
<dbReference type="PROSITE" id="PS51891">
    <property type="entry name" value="CENP_V_GFA"/>
    <property type="match status" value="1"/>
</dbReference>
<dbReference type="InterPro" id="IPR011057">
    <property type="entry name" value="Mss4-like_sf"/>
</dbReference>